<dbReference type="EMBL" id="CVTF01000102">
    <property type="protein sequence ID" value="CRY99890.1"/>
    <property type="molecule type" value="Genomic_DNA"/>
</dbReference>
<reference evidence="1 2" key="1">
    <citation type="submission" date="2014-11" db="EMBL/GenBank/DDBJ databases">
        <authorList>
            <person name="Diene M.Seydina."/>
        </authorList>
    </citation>
    <scope>NUCLEOTIDE SEQUENCE [LARGE SCALE GENOMIC DNA]</scope>
    <source>
        <strain evidence="1 2">Neisseria meningitidis CHUV</strain>
    </source>
</reference>
<evidence type="ECO:0000313" key="2">
    <source>
        <dbReference type="Proteomes" id="UP000182715"/>
    </source>
</evidence>
<protein>
    <submittedName>
        <fullName evidence="1">Uncharacterized protein</fullName>
    </submittedName>
</protein>
<dbReference type="Proteomes" id="UP000182715">
    <property type="component" value="Unassembled WGS sequence"/>
</dbReference>
<organism evidence="1 2">
    <name type="scientific">Neisseria meningitidis serogroup B</name>
    <dbReference type="NCBI Taxonomy" id="491"/>
    <lineage>
        <taxon>Bacteria</taxon>
        <taxon>Pseudomonadati</taxon>
        <taxon>Pseudomonadota</taxon>
        <taxon>Betaproteobacteria</taxon>
        <taxon>Neisseriales</taxon>
        <taxon>Neisseriaceae</taxon>
        <taxon>Neisseria</taxon>
    </lineage>
</organism>
<name>A0A0H5QF74_NEIMI</name>
<dbReference type="AlphaFoldDB" id="A0A0H5QF74"/>
<accession>A0A0H5QF74</accession>
<evidence type="ECO:0000313" key="1">
    <source>
        <dbReference type="EMBL" id="CRY99890.1"/>
    </source>
</evidence>
<sequence>MIQTVTASHKAISLTAFIYFCSCLNSQQFDFKARTPTGLRGYDADFQTMVETPSGGAVGIGFA</sequence>
<proteinExistence type="predicted"/>